<evidence type="ECO:0000313" key="12">
    <source>
        <dbReference type="Proteomes" id="UP000260862"/>
    </source>
</evidence>
<dbReference type="EMBL" id="QRQK01000031">
    <property type="protein sequence ID" value="RHM93751.1"/>
    <property type="molecule type" value="Genomic_DNA"/>
</dbReference>
<evidence type="ECO:0000313" key="6">
    <source>
        <dbReference type="EMBL" id="RGM41992.1"/>
    </source>
</evidence>
<dbReference type="PANTHER" id="PTHR33371:SF4">
    <property type="entry name" value="INTERMEMBRANE PHOSPHOLIPID TRANSPORT SYSTEM BINDING PROTEIN MLAD"/>
    <property type="match status" value="1"/>
</dbReference>
<gene>
    <name evidence="4" type="ORF">BHV76_07870</name>
    <name evidence="8" type="ORF">DW653_07840</name>
    <name evidence="7" type="ORF">DWY14_15510</name>
    <name evidence="9" type="ORF">DWZ34_13670</name>
    <name evidence="6" type="ORF">DXC17_03435</name>
    <name evidence="5" type="ORF">DXD04_02560</name>
    <name evidence="3" type="ORF">K8V40_01150</name>
</gene>
<dbReference type="EMBL" id="DYWE01000012">
    <property type="protein sequence ID" value="HJF80250.1"/>
    <property type="molecule type" value="Genomic_DNA"/>
</dbReference>
<dbReference type="EMBL" id="QSQT01000003">
    <property type="protein sequence ID" value="RGK57734.1"/>
    <property type="molecule type" value="Genomic_DNA"/>
</dbReference>
<dbReference type="InterPro" id="IPR003399">
    <property type="entry name" value="Mce/MlaD"/>
</dbReference>
<dbReference type="EMBL" id="QRHQ01000012">
    <property type="protein sequence ID" value="RHF91116.1"/>
    <property type="molecule type" value="Genomic_DNA"/>
</dbReference>
<evidence type="ECO:0000259" key="2">
    <source>
        <dbReference type="Pfam" id="PF02470"/>
    </source>
</evidence>
<dbReference type="Proteomes" id="UP000283485">
    <property type="component" value="Unassembled WGS sequence"/>
</dbReference>
<dbReference type="Pfam" id="PF02470">
    <property type="entry name" value="MlaD"/>
    <property type="match status" value="1"/>
</dbReference>
<sequence length="295" mass="32354">MKKEVKIGLAGIGALLILFFGINYLKGISMFKPESYYYVDFTDVNGLAQSSPVFANGYKIGIVRDLQYDHQHPGHVIVGIEVDQDLRIPTGSKAELVTEMLGTVKMNMMLQYESTTFLNPGDTIEGTANTGILGKAEKDLLPKVEQMMPKLDSILSSLNQLLADPSLKQTLHNAEKLTASLNATSVQLHGLMSKDIPQLTSNVTAITENLKGISENLKGIDYAATFQKVDSTLQNVHLLTEKLGSKDNSIGLLLNDDALYKNLNATSANAASLLKDLQEHPKRYVHFSLFGKKDK</sequence>
<dbReference type="Proteomes" id="UP000722357">
    <property type="component" value="Unassembled WGS sequence"/>
</dbReference>
<organism evidence="6 11">
    <name type="scientific">Phocaeicola plebeius</name>
    <dbReference type="NCBI Taxonomy" id="310297"/>
    <lineage>
        <taxon>Bacteria</taxon>
        <taxon>Pseudomonadati</taxon>
        <taxon>Bacteroidota</taxon>
        <taxon>Bacteroidia</taxon>
        <taxon>Bacteroidales</taxon>
        <taxon>Bacteroidaceae</taxon>
        <taxon>Phocaeicola</taxon>
    </lineage>
</organism>
<protein>
    <submittedName>
        <fullName evidence="6">MCE family protein</fullName>
    </submittedName>
    <submittedName>
        <fullName evidence="4">Mammalian cell entry protein</fullName>
    </submittedName>
    <submittedName>
        <fullName evidence="3">MlaD family protein</fullName>
    </submittedName>
</protein>
<dbReference type="EMBL" id="QRUY01000050">
    <property type="protein sequence ID" value="RGS02803.1"/>
    <property type="molecule type" value="Genomic_DNA"/>
</dbReference>
<reference evidence="4 10" key="1">
    <citation type="journal article" date="2016" name="Nat. Biotechnol.">
        <title>Measurement of bacterial replication rates in microbial communities.</title>
        <authorList>
            <person name="Brown C.T."/>
            <person name="Olm M.R."/>
            <person name="Thomas B.C."/>
            <person name="Banfield J.F."/>
        </authorList>
    </citation>
    <scope>NUCLEOTIDE SEQUENCE [LARGE SCALE GENOMIC DNA]</scope>
    <source>
        <strain evidence="4">45_130</strain>
    </source>
</reference>
<dbReference type="InterPro" id="IPR052336">
    <property type="entry name" value="MlaD_Phospholipid_Transporter"/>
</dbReference>
<keyword evidence="1" id="KW-0812">Transmembrane</keyword>
<dbReference type="AlphaFoldDB" id="A0A1Q6GHD1"/>
<dbReference type="Proteomes" id="UP000285109">
    <property type="component" value="Unassembled WGS sequence"/>
</dbReference>
<dbReference type="Proteomes" id="UP000260780">
    <property type="component" value="Unassembled WGS sequence"/>
</dbReference>
<evidence type="ECO:0000313" key="9">
    <source>
        <dbReference type="EMBL" id="RHM93751.1"/>
    </source>
</evidence>
<keyword evidence="1" id="KW-1133">Transmembrane helix</keyword>
<feature type="domain" description="Mce/MlaD" evidence="2">
    <location>
        <begin position="35"/>
        <end position="99"/>
    </location>
</feature>
<evidence type="ECO:0000313" key="5">
    <source>
        <dbReference type="EMBL" id="RGK57734.1"/>
    </source>
</evidence>
<evidence type="ECO:0000313" key="3">
    <source>
        <dbReference type="EMBL" id="HJF80250.1"/>
    </source>
</evidence>
<dbReference type="Proteomes" id="UP000260862">
    <property type="component" value="Unassembled WGS sequence"/>
</dbReference>
<evidence type="ECO:0000313" key="4">
    <source>
        <dbReference type="EMBL" id="OKZ10359.1"/>
    </source>
</evidence>
<dbReference type="RefSeq" id="WP_022053587.1">
    <property type="nucleotide sequence ID" value="NZ_CABOGR010000003.1"/>
</dbReference>
<evidence type="ECO:0000313" key="15">
    <source>
        <dbReference type="Proteomes" id="UP000285750"/>
    </source>
</evidence>
<dbReference type="PANTHER" id="PTHR33371">
    <property type="entry name" value="INTERMEMBRANE PHOSPHOLIPID TRANSPORT SYSTEM BINDING PROTEIN MLAD-RELATED"/>
    <property type="match status" value="1"/>
</dbReference>
<dbReference type="EMBL" id="QSTF01000005">
    <property type="protein sequence ID" value="RGM41992.1"/>
    <property type="molecule type" value="Genomic_DNA"/>
</dbReference>
<evidence type="ECO:0000313" key="13">
    <source>
        <dbReference type="Proteomes" id="UP000283485"/>
    </source>
</evidence>
<accession>A0A1Q6GHD1</accession>
<dbReference type="Proteomes" id="UP000186685">
    <property type="component" value="Unassembled WGS sequence"/>
</dbReference>
<keyword evidence="12" id="KW-1185">Reference proteome</keyword>
<name>A0A1Q6GHD1_9BACT</name>
<proteinExistence type="predicted"/>
<evidence type="ECO:0000256" key="1">
    <source>
        <dbReference type="SAM" id="Phobius"/>
    </source>
</evidence>
<dbReference type="STRING" id="310297.BHV76_07870"/>
<reference evidence="3" key="4">
    <citation type="submission" date="2021-09" db="EMBL/GenBank/DDBJ databases">
        <authorList>
            <person name="Gilroy R."/>
        </authorList>
    </citation>
    <scope>NUCLEOTIDE SEQUENCE</scope>
    <source>
        <strain evidence="3">9794</strain>
    </source>
</reference>
<evidence type="ECO:0000313" key="7">
    <source>
        <dbReference type="EMBL" id="RGS02803.1"/>
    </source>
</evidence>
<dbReference type="EMBL" id="MNQR01000020">
    <property type="protein sequence ID" value="OKZ10359.1"/>
    <property type="molecule type" value="Genomic_DNA"/>
</dbReference>
<comment type="caution">
    <text evidence="6">The sequence shown here is derived from an EMBL/GenBank/DDBJ whole genome shotgun (WGS) entry which is preliminary data.</text>
</comment>
<keyword evidence="1" id="KW-0472">Membrane</keyword>
<evidence type="ECO:0000313" key="11">
    <source>
        <dbReference type="Proteomes" id="UP000260780"/>
    </source>
</evidence>
<dbReference type="Proteomes" id="UP000285750">
    <property type="component" value="Unassembled WGS sequence"/>
</dbReference>
<feature type="transmembrane region" description="Helical" evidence="1">
    <location>
        <begin position="7"/>
        <end position="25"/>
    </location>
</feature>
<reference evidence="3" key="3">
    <citation type="journal article" date="2021" name="PeerJ">
        <title>Extensive microbial diversity within the chicken gut microbiome revealed by metagenomics and culture.</title>
        <authorList>
            <person name="Gilroy R."/>
            <person name="Ravi A."/>
            <person name="Getino M."/>
            <person name="Pursley I."/>
            <person name="Horton D.L."/>
            <person name="Alikhan N.F."/>
            <person name="Baker D."/>
            <person name="Gharbi K."/>
            <person name="Hall N."/>
            <person name="Watson M."/>
            <person name="Adriaenssens E.M."/>
            <person name="Foster-Nyarko E."/>
            <person name="Jarju S."/>
            <person name="Secka A."/>
            <person name="Antonio M."/>
            <person name="Oren A."/>
            <person name="Chaudhuri R.R."/>
            <person name="La Ragione R."/>
            <person name="Hildebrand F."/>
            <person name="Pallen M.J."/>
        </authorList>
    </citation>
    <scope>NUCLEOTIDE SEQUENCE</scope>
    <source>
        <strain evidence="3">9794</strain>
    </source>
</reference>
<evidence type="ECO:0000313" key="14">
    <source>
        <dbReference type="Proteomes" id="UP000285109"/>
    </source>
</evidence>
<evidence type="ECO:0000313" key="10">
    <source>
        <dbReference type="Proteomes" id="UP000186685"/>
    </source>
</evidence>
<evidence type="ECO:0000313" key="8">
    <source>
        <dbReference type="EMBL" id="RHF91116.1"/>
    </source>
</evidence>
<reference evidence="11 12" key="2">
    <citation type="submission" date="2018-08" db="EMBL/GenBank/DDBJ databases">
        <title>A genome reference for cultivated species of the human gut microbiota.</title>
        <authorList>
            <person name="Zou Y."/>
            <person name="Xue W."/>
            <person name="Luo G."/>
        </authorList>
    </citation>
    <scope>NUCLEOTIDE SEQUENCE [LARGE SCALE GENOMIC DNA]</scope>
    <source>
        <strain evidence="7 15">AF24-16AC</strain>
        <strain evidence="9 14">AF31-28B-AC</strain>
        <strain evidence="8 13">AM23-23</strain>
        <strain evidence="6 11">OM08-14</strain>
        <strain evidence="5 12">TF10-3AC</strain>
    </source>
</reference>